<dbReference type="EMBL" id="UGGP01000001">
    <property type="protein sequence ID" value="STO06763.1"/>
    <property type="molecule type" value="Genomic_DNA"/>
</dbReference>
<dbReference type="PANTHER" id="PTHR43077:SF5">
    <property type="entry name" value="PHAGE INFECTION PROTEIN"/>
    <property type="match status" value="1"/>
</dbReference>
<dbReference type="Gene3D" id="3.40.1710.10">
    <property type="entry name" value="abc type-2 transporter like domain"/>
    <property type="match status" value="1"/>
</dbReference>
<dbReference type="InterPro" id="IPR013525">
    <property type="entry name" value="ABC2_TM"/>
</dbReference>
<dbReference type="AlphaFoldDB" id="A0A377FR04"/>
<dbReference type="InterPro" id="IPR017500">
    <property type="entry name" value="Phage_infect_YhgE_N"/>
</dbReference>
<feature type="transmembrane region" description="Helical" evidence="6">
    <location>
        <begin position="609"/>
        <end position="629"/>
    </location>
</feature>
<sequence>MNGWKLWKAEWRSIGKDPRVWIPILAVVLVPLMYAGMFLWAFWDPYGQMKDLPVAIVNEDSGATFEGDSLAIGDELVDKLLASEAFEFVETTKEEAESGLQDHAYYMTIEIPKDFSEKATTALDDQPERLELKYIANESYNFLAAQIGGSAMEQVKAELSTEVAKQYVSALRDGIDEAAAGLGEAADGASLLANGSETAKNGATQLADGAALLASKQQQLADGAGRLGEGVSQLATGTTDLADGSRRVYEGSAALSDGARRVDDGASVLLDGTNQLVEGTTAFALKLEELHTGAKSLDEGMRHLAAGIDQAKSGSERLVAGSSELATGMTNAKQGNAALLAGETELIDGIGQMKTMLLANQDELMQQLSALAQSGQPIPPEVLQQVVSRLEEGQQATAAGFDELTVGATRVRDGQAALDAGLTKAEAGANELASGLAALNEGQAELADGATALAAGSARLEQGAQTAAASSNELASASTTLNAGAGQLRDGTSELASGSTRLTEATGALTDGSKKLAAGAKDAEDGTRTLSDGAIQLADGGATIASGSSELKDGLSELESGNATLRDALAEGADRASIDLGDDNVDMMAGPVTVVNDSIHHVPNYGTGFAPYFMSLGLFVGALLLSIVYPLYDPAGKPKRSLSWLASKSGVLIVIGFVQALVLDVAMVYLLGLEVDAPLQFFGFSWLASITFLMIVQLLVTVLGNPGRFVAIILLILQLTTSAGTFPLELIPRALQPFNALLPMTYTVAGYKEILSGDGAQYLQSATIYLLLVSLACLGLLWGYFRIAWKKKYRGIPSEA</sequence>
<evidence type="ECO:0000256" key="4">
    <source>
        <dbReference type="ARBA" id="ARBA00023136"/>
    </source>
</evidence>
<dbReference type="PANTHER" id="PTHR43077">
    <property type="entry name" value="TRANSPORT PERMEASE YVFS-RELATED"/>
    <property type="match status" value="1"/>
</dbReference>
<dbReference type="SUPFAM" id="SSF101967">
    <property type="entry name" value="Adhesin YadA, collagen-binding domain"/>
    <property type="match status" value="1"/>
</dbReference>
<dbReference type="NCBIfam" id="TIGR03057">
    <property type="entry name" value="xxxLxxG_by_4"/>
    <property type="match status" value="5"/>
</dbReference>
<dbReference type="InterPro" id="IPR023908">
    <property type="entry name" value="xxxLxxG_rpt"/>
</dbReference>
<feature type="region of interest" description="Disordered" evidence="5">
    <location>
        <begin position="485"/>
        <end position="507"/>
    </location>
</feature>
<reference evidence="9 10" key="1">
    <citation type="submission" date="2018-06" db="EMBL/GenBank/DDBJ databases">
        <authorList>
            <consortium name="Pathogen Informatics"/>
            <person name="Doyle S."/>
        </authorList>
    </citation>
    <scope>NUCLEOTIDE SEQUENCE [LARGE SCALE GENOMIC DNA]</scope>
    <source>
        <strain evidence="9 10">NCTC13163</strain>
    </source>
</reference>
<keyword evidence="4 6" id="KW-0472">Membrane</keyword>
<evidence type="ECO:0000256" key="6">
    <source>
        <dbReference type="SAM" id="Phobius"/>
    </source>
</evidence>
<dbReference type="GO" id="GO:0016020">
    <property type="term" value="C:membrane"/>
    <property type="evidence" value="ECO:0007669"/>
    <property type="project" value="UniProtKB-SubCell"/>
</dbReference>
<evidence type="ECO:0000313" key="9">
    <source>
        <dbReference type="EMBL" id="STO06763.1"/>
    </source>
</evidence>
<dbReference type="GO" id="GO:0140359">
    <property type="term" value="F:ABC-type transporter activity"/>
    <property type="evidence" value="ECO:0007669"/>
    <property type="project" value="InterPro"/>
</dbReference>
<dbReference type="Pfam" id="PF01061">
    <property type="entry name" value="ABC2_membrane"/>
    <property type="match status" value="1"/>
</dbReference>
<feature type="transmembrane region" description="Helical" evidence="6">
    <location>
        <begin position="20"/>
        <end position="43"/>
    </location>
</feature>
<dbReference type="NCBIfam" id="TIGR03061">
    <property type="entry name" value="pip_yhgE_Nterm"/>
    <property type="match status" value="1"/>
</dbReference>
<feature type="compositionally biased region" description="Polar residues" evidence="5">
    <location>
        <begin position="494"/>
        <end position="503"/>
    </location>
</feature>
<evidence type="ECO:0000313" key="10">
    <source>
        <dbReference type="Proteomes" id="UP000254060"/>
    </source>
</evidence>
<dbReference type="OrthoDB" id="9811483at2"/>
<feature type="transmembrane region" description="Helical" evidence="6">
    <location>
        <begin position="709"/>
        <end position="728"/>
    </location>
</feature>
<evidence type="ECO:0000259" key="7">
    <source>
        <dbReference type="Pfam" id="PF01061"/>
    </source>
</evidence>
<dbReference type="NCBIfam" id="TIGR03062">
    <property type="entry name" value="pip_yhgE_Cterm"/>
    <property type="match status" value="1"/>
</dbReference>
<proteinExistence type="predicted"/>
<comment type="subcellular location">
    <subcellularLocation>
        <location evidence="1">Membrane</location>
        <topology evidence="1">Multi-pass membrane protein</topology>
    </subcellularLocation>
</comment>
<feature type="domain" description="ABC-2 type transporter transmembrane" evidence="8">
    <location>
        <begin position="26"/>
        <end position="158"/>
    </location>
</feature>
<dbReference type="InterPro" id="IPR011049">
    <property type="entry name" value="Serralysin-like_metalloprot_C"/>
</dbReference>
<evidence type="ECO:0000256" key="3">
    <source>
        <dbReference type="ARBA" id="ARBA00022989"/>
    </source>
</evidence>
<keyword evidence="2 6" id="KW-0812">Transmembrane</keyword>
<feature type="transmembrane region" description="Helical" evidence="6">
    <location>
        <begin position="650"/>
        <end position="671"/>
    </location>
</feature>
<feature type="transmembrane region" description="Helical" evidence="6">
    <location>
        <begin position="683"/>
        <end position="702"/>
    </location>
</feature>
<dbReference type="InterPro" id="IPR051328">
    <property type="entry name" value="T7SS_ABC-Transporter"/>
</dbReference>
<feature type="transmembrane region" description="Helical" evidence="6">
    <location>
        <begin position="766"/>
        <end position="785"/>
    </location>
</feature>
<dbReference type="RefSeq" id="WP_029334026.1">
    <property type="nucleotide sequence ID" value="NZ_UGGP01000001.1"/>
</dbReference>
<protein>
    <submittedName>
        <fullName evidence="9">YhgE/Pip C-terminal domain</fullName>
    </submittedName>
</protein>
<dbReference type="InterPro" id="IPR017501">
    <property type="entry name" value="Phage_infect_YhgE_C"/>
</dbReference>
<evidence type="ECO:0000259" key="8">
    <source>
        <dbReference type="Pfam" id="PF12698"/>
    </source>
</evidence>
<dbReference type="STRING" id="1397694.GCA_000702585_00604"/>
<gene>
    <name evidence="9" type="ORF">NCTC13163_00081</name>
</gene>
<dbReference type="Pfam" id="PF12698">
    <property type="entry name" value="ABC2_membrane_3"/>
    <property type="match status" value="1"/>
</dbReference>
<evidence type="ECO:0000256" key="2">
    <source>
        <dbReference type="ARBA" id="ARBA00022692"/>
    </source>
</evidence>
<evidence type="ECO:0000256" key="1">
    <source>
        <dbReference type="ARBA" id="ARBA00004141"/>
    </source>
</evidence>
<evidence type="ECO:0000256" key="5">
    <source>
        <dbReference type="SAM" id="MobiDB-lite"/>
    </source>
</evidence>
<organism evidence="9 10">
    <name type="scientific">Exiguobacterium aurantiacum</name>
    <dbReference type="NCBI Taxonomy" id="33987"/>
    <lineage>
        <taxon>Bacteria</taxon>
        <taxon>Bacillati</taxon>
        <taxon>Bacillota</taxon>
        <taxon>Bacilli</taxon>
        <taxon>Bacillales</taxon>
        <taxon>Bacillales Family XII. Incertae Sedis</taxon>
        <taxon>Exiguobacterium</taxon>
    </lineage>
</organism>
<feature type="domain" description="ABC-2 type transporter transmembrane" evidence="7">
    <location>
        <begin position="643"/>
        <end position="752"/>
    </location>
</feature>
<name>A0A377FR04_9BACL</name>
<dbReference type="Proteomes" id="UP000254060">
    <property type="component" value="Unassembled WGS sequence"/>
</dbReference>
<accession>A0A377FR04</accession>
<keyword evidence="3 6" id="KW-1133">Transmembrane helix</keyword>